<keyword evidence="1" id="KW-1133">Transmembrane helix</keyword>
<feature type="transmembrane region" description="Helical" evidence="1">
    <location>
        <begin position="570"/>
        <end position="596"/>
    </location>
</feature>
<feature type="transmembrane region" description="Helical" evidence="1">
    <location>
        <begin position="223"/>
        <end position="242"/>
    </location>
</feature>
<comment type="caution">
    <text evidence="2">The sequence shown here is derived from an EMBL/GenBank/DDBJ whole genome shotgun (WGS) entry which is preliminary data.</text>
</comment>
<feature type="transmembrane region" description="Helical" evidence="1">
    <location>
        <begin position="7"/>
        <end position="25"/>
    </location>
</feature>
<sequence length="701" mass="75271">MRHHGVRLVYVVMLVVSVLLAFLVLQDLDKEPTLGETATIWIQDTRGSASGVQTALMVTSYARDHRVSIVREVDDFRDPDGLLHLYIAAGDAGSAPAAWLRRGFSSFGGFPHVETHPFERIGDLDPRGMYQVYGPRGAVGGLRAEFAGLGLTGDVVEPLGLGFRISRFALPPLGPAFLVVALSVVLAVGASVLLSAKGYGVLRLQGMSFLAIARWDLRRLAPFWLIAAASITAITLAFLGLYNGFARLGLFAVVAGGVAATLSLLALMAHLGALALVARSDILHGLKGAVAPGPAMASAYLVRIIAALLVLVVGGSTLVFGQDLARRQESGKYFAALGAATYIALPGSRTREGGEKMLEQVGRWLRQADKRGQVVAVFRWPLEQFGSTGARLPHGDLLFVNETFLTEQPILDPSGRRYGPDPRGRVRVIVPERLRRHAGVITANAPLAINPADEGKGVRRTGVEQVWARDGQTVFTFGAWPRGYEGEGPDGFPLDRSLVRDPVLVVIPNGSPLVTERNYSARATQDGIVFTNPRDVLAALGREVPKEDIADMAPVAQRAAADYAQSVHKLWISVLNLTAALAVLFITGIGVCEIYARKDAQAVFAKHISGWSFWAIHWKLFVLDGVVAIAILAWVGWDNWTRLATSGEFTAQGVPPPPDLPPADWWELAPAAGVTVLATALLVAALRLAHHRIVTEHAADV</sequence>
<feature type="transmembrane region" description="Helical" evidence="1">
    <location>
        <begin position="299"/>
        <end position="320"/>
    </location>
</feature>
<evidence type="ECO:0000313" key="2">
    <source>
        <dbReference type="EMBL" id="MFB9622220.1"/>
    </source>
</evidence>
<feature type="transmembrane region" description="Helical" evidence="1">
    <location>
        <begin position="668"/>
        <end position="689"/>
    </location>
</feature>
<evidence type="ECO:0008006" key="4">
    <source>
        <dbReference type="Google" id="ProtNLM"/>
    </source>
</evidence>
<name>A0ABV5RSD3_9ACTN</name>
<protein>
    <recommendedName>
        <fullName evidence="4">FtsX-like permease family protein</fullName>
    </recommendedName>
</protein>
<feature type="transmembrane region" description="Helical" evidence="1">
    <location>
        <begin position="616"/>
        <end position="637"/>
    </location>
</feature>
<organism evidence="2 3">
    <name type="scientific">Nonomuraea helvata</name>
    <dbReference type="NCBI Taxonomy" id="37484"/>
    <lineage>
        <taxon>Bacteria</taxon>
        <taxon>Bacillati</taxon>
        <taxon>Actinomycetota</taxon>
        <taxon>Actinomycetes</taxon>
        <taxon>Streptosporangiales</taxon>
        <taxon>Streptosporangiaceae</taxon>
        <taxon>Nonomuraea</taxon>
    </lineage>
</organism>
<keyword evidence="1" id="KW-0472">Membrane</keyword>
<feature type="transmembrane region" description="Helical" evidence="1">
    <location>
        <begin position="248"/>
        <end position="278"/>
    </location>
</feature>
<keyword evidence="1" id="KW-0812">Transmembrane</keyword>
<dbReference type="EMBL" id="JBHMBW010000002">
    <property type="protein sequence ID" value="MFB9622220.1"/>
    <property type="molecule type" value="Genomic_DNA"/>
</dbReference>
<accession>A0ABV5RSD3</accession>
<evidence type="ECO:0000256" key="1">
    <source>
        <dbReference type="SAM" id="Phobius"/>
    </source>
</evidence>
<feature type="transmembrane region" description="Helical" evidence="1">
    <location>
        <begin position="176"/>
        <end position="202"/>
    </location>
</feature>
<evidence type="ECO:0000313" key="3">
    <source>
        <dbReference type="Proteomes" id="UP001589532"/>
    </source>
</evidence>
<keyword evidence="3" id="KW-1185">Reference proteome</keyword>
<dbReference type="Proteomes" id="UP001589532">
    <property type="component" value="Unassembled WGS sequence"/>
</dbReference>
<proteinExistence type="predicted"/>
<reference evidence="2 3" key="1">
    <citation type="submission" date="2024-09" db="EMBL/GenBank/DDBJ databases">
        <authorList>
            <person name="Sun Q."/>
            <person name="Mori K."/>
        </authorList>
    </citation>
    <scope>NUCLEOTIDE SEQUENCE [LARGE SCALE GENOMIC DNA]</scope>
    <source>
        <strain evidence="2 3">JCM 3143</strain>
    </source>
</reference>
<gene>
    <name evidence="2" type="ORF">ACFFSA_03925</name>
</gene>
<dbReference type="RefSeq" id="WP_345001570.1">
    <property type="nucleotide sequence ID" value="NZ_BAAAXV010000009.1"/>
</dbReference>